<dbReference type="WBParaSite" id="HPBE_0001621401-mRNA-1">
    <property type="protein sequence ID" value="HPBE_0001621401-mRNA-1"/>
    <property type="gene ID" value="HPBE_0001621401"/>
</dbReference>
<organism evidence="2 3">
    <name type="scientific">Heligmosomoides polygyrus</name>
    <name type="common">Parasitic roundworm</name>
    <dbReference type="NCBI Taxonomy" id="6339"/>
    <lineage>
        <taxon>Eukaryota</taxon>
        <taxon>Metazoa</taxon>
        <taxon>Ecdysozoa</taxon>
        <taxon>Nematoda</taxon>
        <taxon>Chromadorea</taxon>
        <taxon>Rhabditida</taxon>
        <taxon>Rhabditina</taxon>
        <taxon>Rhabditomorpha</taxon>
        <taxon>Strongyloidea</taxon>
        <taxon>Heligmosomidae</taxon>
        <taxon>Heligmosomoides</taxon>
    </lineage>
</organism>
<keyword evidence="2" id="KW-1185">Reference proteome</keyword>
<dbReference type="AlphaFoldDB" id="A0A183G414"/>
<evidence type="ECO:0000313" key="1">
    <source>
        <dbReference type="EMBL" id="VDP05282.1"/>
    </source>
</evidence>
<dbReference type="EMBL" id="UZAH01029292">
    <property type="protein sequence ID" value="VDP05282.1"/>
    <property type="molecule type" value="Genomic_DNA"/>
</dbReference>
<accession>A0A183G414</accession>
<sequence>MKIFERIFDRRIREIGKLFDNQCEFVSGCGTTDAIHAARLLVEKHREKQRPVHIAFLDSRELIWCALRQHNVPEKLTEWVWMLYSCPKGRVQAAAGTSVEFPILVGVHKGSAPSTLLFLSSWMLLREICISLFHGCCFMLMTRCLLVMVKVISRAGASLVRPSGEVRAQTERQEDRVPND</sequence>
<protein>
    <submittedName>
        <fullName evidence="3">Reverse transcriptase domain-containing protein</fullName>
    </submittedName>
</protein>
<dbReference type="Proteomes" id="UP000050761">
    <property type="component" value="Unassembled WGS sequence"/>
</dbReference>
<reference evidence="3" key="2">
    <citation type="submission" date="2019-09" db="UniProtKB">
        <authorList>
            <consortium name="WormBaseParasite"/>
        </authorList>
    </citation>
    <scope>IDENTIFICATION</scope>
</reference>
<evidence type="ECO:0000313" key="3">
    <source>
        <dbReference type="WBParaSite" id="HPBE_0001621401-mRNA-1"/>
    </source>
</evidence>
<reference evidence="1 2" key="1">
    <citation type="submission" date="2018-11" db="EMBL/GenBank/DDBJ databases">
        <authorList>
            <consortium name="Pathogen Informatics"/>
        </authorList>
    </citation>
    <scope>NUCLEOTIDE SEQUENCE [LARGE SCALE GENOMIC DNA]</scope>
</reference>
<proteinExistence type="predicted"/>
<dbReference type="OrthoDB" id="5845191at2759"/>
<name>A0A183G414_HELPZ</name>
<accession>A0A3P7ZX98</accession>
<gene>
    <name evidence="1" type="ORF">HPBE_LOCUS16213</name>
</gene>
<dbReference type="PANTHER" id="PTHR19446">
    <property type="entry name" value="REVERSE TRANSCRIPTASES"/>
    <property type="match status" value="1"/>
</dbReference>
<evidence type="ECO:0000313" key="2">
    <source>
        <dbReference type="Proteomes" id="UP000050761"/>
    </source>
</evidence>